<dbReference type="Gene3D" id="1.25.40.20">
    <property type="entry name" value="Ankyrin repeat-containing domain"/>
    <property type="match status" value="1"/>
</dbReference>
<dbReference type="GO" id="GO:0006887">
    <property type="term" value="P:exocytosis"/>
    <property type="evidence" value="ECO:0007669"/>
    <property type="project" value="UniProtKB-KW"/>
</dbReference>
<dbReference type="PANTHER" id="PTHR12447">
    <property type="entry name" value="ANKYRIN REPEAT DOMAIN-CONTAINING PROTEIN 13"/>
    <property type="match status" value="1"/>
</dbReference>
<dbReference type="Pfam" id="PF11904">
    <property type="entry name" value="ANKRD13_C"/>
    <property type="match status" value="1"/>
</dbReference>
<dbReference type="PROSITE" id="PS50297">
    <property type="entry name" value="ANK_REP_REGION"/>
    <property type="match status" value="1"/>
</dbReference>
<evidence type="ECO:0000256" key="13">
    <source>
        <dbReference type="ARBA" id="ARBA00023028"/>
    </source>
</evidence>
<evidence type="ECO:0000256" key="2">
    <source>
        <dbReference type="ARBA" id="ARBA00004177"/>
    </source>
</evidence>
<evidence type="ECO:0000256" key="10">
    <source>
        <dbReference type="ARBA" id="ARBA00022699"/>
    </source>
</evidence>
<name>A0A8X6HWN0_TRICU</name>
<feature type="compositionally biased region" description="Low complexity" evidence="18">
    <location>
        <begin position="514"/>
        <end position="535"/>
    </location>
</feature>
<evidence type="ECO:0000256" key="5">
    <source>
        <dbReference type="ARBA" id="ARBA00022475"/>
    </source>
</evidence>
<keyword evidence="7" id="KW-0964">Secreted</keyword>
<evidence type="ECO:0000259" key="19">
    <source>
        <dbReference type="Pfam" id="PF11904"/>
    </source>
</evidence>
<feature type="domain" description="Ankyrin repeat" evidence="19">
    <location>
        <begin position="157"/>
        <end position="463"/>
    </location>
</feature>
<evidence type="ECO:0000256" key="15">
    <source>
        <dbReference type="ARBA" id="ARBA00023298"/>
    </source>
</evidence>
<keyword evidence="14" id="KW-0472">Membrane</keyword>
<evidence type="ECO:0000256" key="3">
    <source>
        <dbReference type="ARBA" id="ARBA00004236"/>
    </source>
</evidence>
<dbReference type="InterPro" id="IPR021832">
    <property type="entry name" value="ANKRD13"/>
</dbReference>
<evidence type="ECO:0000256" key="7">
    <source>
        <dbReference type="ARBA" id="ARBA00022525"/>
    </source>
</evidence>
<sequence length="567" mass="64756">MIYERIRREYPLHLSVWHNDYKELEKYLQTSEHDIEKKDPRGRTPLMLAVTLNHLESARVLLRHGADVIVENKQGYTIVHEAVSTENAQLLQEVLEKRDFQRYSTRAIGIPDLLSKIQGTPDFYVEIRWEFNSWVPLLSRLCPSDTYKVYKCGSSVRIDTTLLGFYHSKWQRGNRSYIFKGHEDGAVIMEVNHDSRKVFIEQMKVFPAHMMSVMVALSPSPEQVALRFAAPIVATYVDTEKIRFDSLRSGLLHRKNSKTVMVNGYECRVYVANNVELVTKTRTEHLSELDKRKYKATRSAFQSFLGIMEVDERNNSMSVTGEFRSPNPSAISPEEYFDSLIDLKGRDIGRPREVSTKIQKFKGTIWLCENYPISLQEQLIPIIDLMAISNRHFAKLRDFIMHQLPAGFPIKMEVPLFRVLQARVTFGNVFALDSPVPYVSPYKIDGCFACEIDTACFDVPENYVKFGNTQAKRTVEKPPQTAEAIAARRDERRQKILSKYGYTSFPTLPVTATSPSSMASSSISQASQAPPSTSTDASTLPEDTSPPESSRSWRSVARKLKLAFTKH</sequence>
<dbReference type="GO" id="GO:0002091">
    <property type="term" value="P:negative regulation of receptor internalization"/>
    <property type="evidence" value="ECO:0007669"/>
    <property type="project" value="UniProtKB-ARBA"/>
</dbReference>
<dbReference type="FunFam" id="1.25.40.20:FF:000057">
    <property type="entry name" value="Ankyrin repeat domain-containing protein 13B"/>
    <property type="match status" value="1"/>
</dbReference>
<dbReference type="InterPro" id="IPR036770">
    <property type="entry name" value="Ankyrin_rpt-contain_sf"/>
</dbReference>
<dbReference type="PROSITE" id="PS50088">
    <property type="entry name" value="ANK_REPEAT"/>
    <property type="match status" value="1"/>
</dbReference>
<evidence type="ECO:0000256" key="6">
    <source>
        <dbReference type="ARBA" id="ARBA00022483"/>
    </source>
</evidence>
<accession>A0A8X6HWN0</accession>
<dbReference type="AlphaFoldDB" id="A0A8X6HWN0"/>
<keyword evidence="11" id="KW-0677">Repeat</keyword>
<keyword evidence="10" id="KW-0528">Neurotoxin</keyword>
<dbReference type="EMBL" id="BMAO01026619">
    <property type="protein sequence ID" value="GFR11029.1"/>
    <property type="molecule type" value="Genomic_DNA"/>
</dbReference>
<evidence type="ECO:0000256" key="11">
    <source>
        <dbReference type="ARBA" id="ARBA00022737"/>
    </source>
</evidence>
<evidence type="ECO:0000256" key="17">
    <source>
        <dbReference type="PROSITE-ProRule" id="PRU00023"/>
    </source>
</evidence>
<organism evidence="20 21">
    <name type="scientific">Trichonephila clavata</name>
    <name type="common">Joro spider</name>
    <name type="synonym">Nephila clavata</name>
    <dbReference type="NCBI Taxonomy" id="2740835"/>
    <lineage>
        <taxon>Eukaryota</taxon>
        <taxon>Metazoa</taxon>
        <taxon>Ecdysozoa</taxon>
        <taxon>Arthropoda</taxon>
        <taxon>Chelicerata</taxon>
        <taxon>Arachnida</taxon>
        <taxon>Araneae</taxon>
        <taxon>Araneomorphae</taxon>
        <taxon>Entelegynae</taxon>
        <taxon>Araneoidea</taxon>
        <taxon>Nephilidae</taxon>
        <taxon>Trichonephila</taxon>
    </lineage>
</organism>
<dbReference type="Proteomes" id="UP000887116">
    <property type="component" value="Unassembled WGS sequence"/>
</dbReference>
<dbReference type="InterPro" id="IPR002110">
    <property type="entry name" value="Ankyrin_rpt"/>
</dbReference>
<evidence type="ECO:0000313" key="20">
    <source>
        <dbReference type="EMBL" id="GFR11029.1"/>
    </source>
</evidence>
<feature type="region of interest" description="Disordered" evidence="18">
    <location>
        <begin position="514"/>
        <end position="554"/>
    </location>
</feature>
<keyword evidence="21" id="KW-1185">Reference proteome</keyword>
<keyword evidence="5" id="KW-1003">Cell membrane</keyword>
<keyword evidence="15" id="KW-1053">Target membrane</keyword>
<dbReference type="GO" id="GO:0090729">
    <property type="term" value="F:toxin activity"/>
    <property type="evidence" value="ECO:0007669"/>
    <property type="project" value="UniProtKB-KW"/>
</dbReference>
<keyword evidence="9" id="KW-0800">Toxin</keyword>
<evidence type="ECO:0000256" key="18">
    <source>
        <dbReference type="SAM" id="MobiDB-lite"/>
    </source>
</evidence>
<evidence type="ECO:0000256" key="16">
    <source>
        <dbReference type="ARBA" id="ARBA00024956"/>
    </source>
</evidence>
<keyword evidence="17" id="KW-0040">ANK repeat</keyword>
<evidence type="ECO:0000256" key="8">
    <source>
        <dbReference type="ARBA" id="ARBA00022537"/>
    </source>
</evidence>
<dbReference type="SMART" id="SM00248">
    <property type="entry name" value="ANK"/>
    <property type="match status" value="3"/>
</dbReference>
<feature type="compositionally biased region" description="Polar residues" evidence="18">
    <location>
        <begin position="536"/>
        <end position="553"/>
    </location>
</feature>
<protein>
    <submittedName>
        <fullName evidence="20">Ankyrin repeat domain-containing protein 13B</fullName>
    </submittedName>
</protein>
<comment type="subcellular location">
    <subcellularLocation>
        <location evidence="3">Cell membrane</location>
    </subcellularLocation>
    <subcellularLocation>
        <location evidence="2">Endosome</location>
    </subcellularLocation>
    <subcellularLocation>
        <location evidence="4">Secreted</location>
    </subcellularLocation>
    <subcellularLocation>
        <location evidence="1">Target cell membrane</location>
    </subcellularLocation>
</comment>
<dbReference type="GO" id="GO:0005886">
    <property type="term" value="C:plasma membrane"/>
    <property type="evidence" value="ECO:0007669"/>
    <property type="project" value="UniProtKB-SubCell"/>
</dbReference>
<proteinExistence type="predicted"/>
<dbReference type="Pfam" id="PF12796">
    <property type="entry name" value="Ank_2"/>
    <property type="match status" value="1"/>
</dbReference>
<evidence type="ECO:0000256" key="12">
    <source>
        <dbReference type="ARBA" id="ARBA00022753"/>
    </source>
</evidence>
<evidence type="ECO:0000256" key="14">
    <source>
        <dbReference type="ARBA" id="ARBA00023136"/>
    </source>
</evidence>
<dbReference type="GO" id="GO:0044218">
    <property type="term" value="C:other organism cell membrane"/>
    <property type="evidence" value="ECO:0007669"/>
    <property type="project" value="UniProtKB-KW"/>
</dbReference>
<evidence type="ECO:0000313" key="21">
    <source>
        <dbReference type="Proteomes" id="UP000887116"/>
    </source>
</evidence>
<dbReference type="InterPro" id="IPR055285">
    <property type="entry name" value="ANKRD13_C"/>
</dbReference>
<feature type="repeat" description="ANK" evidence="17">
    <location>
        <begin position="41"/>
        <end position="73"/>
    </location>
</feature>
<comment type="function">
    <text evidence="16">Ubiquitin-binding protein that specifically recognizes and binds 'Lys-63'-linked ubiquitin. Does not bind 'Lys-48'-linked ubiquitin. Positively regulates the internalization of ligand-activated EGFR by binding to the Ub moiety of ubiquitinated EGFR at the cell membrane.</text>
</comment>
<dbReference type="GO" id="GO:0044231">
    <property type="term" value="C:host cell presynaptic membrane"/>
    <property type="evidence" value="ECO:0007669"/>
    <property type="project" value="UniProtKB-KW"/>
</dbReference>
<gene>
    <name evidence="20" type="primary">ANKRD13B</name>
    <name evidence="20" type="ORF">TNCT_673071</name>
</gene>
<keyword evidence="6" id="KW-0268">Exocytosis</keyword>
<keyword evidence="12" id="KW-0967">Endosome</keyword>
<evidence type="ECO:0000256" key="4">
    <source>
        <dbReference type="ARBA" id="ARBA00004613"/>
    </source>
</evidence>
<dbReference type="SUPFAM" id="SSF48403">
    <property type="entry name" value="Ankyrin repeat"/>
    <property type="match status" value="1"/>
</dbReference>
<reference evidence="20" key="1">
    <citation type="submission" date="2020-07" db="EMBL/GenBank/DDBJ databases">
        <title>Multicomponent nature underlies the extraordinary mechanical properties of spider dragline silk.</title>
        <authorList>
            <person name="Kono N."/>
            <person name="Nakamura H."/>
            <person name="Mori M."/>
            <person name="Yoshida Y."/>
            <person name="Ohtoshi R."/>
            <person name="Malay A.D."/>
            <person name="Moran D.A.P."/>
            <person name="Tomita M."/>
            <person name="Numata K."/>
            <person name="Arakawa K."/>
        </authorList>
    </citation>
    <scope>NUCLEOTIDE SEQUENCE</scope>
</reference>
<dbReference type="GO" id="GO:0140036">
    <property type="term" value="F:ubiquitin-modified protein reader activity"/>
    <property type="evidence" value="ECO:0007669"/>
    <property type="project" value="UniProtKB-ARBA"/>
</dbReference>
<dbReference type="GO" id="GO:0005768">
    <property type="term" value="C:endosome"/>
    <property type="evidence" value="ECO:0007669"/>
    <property type="project" value="UniProtKB-SubCell"/>
</dbReference>
<keyword evidence="8" id="KW-1052">Target cell membrane</keyword>
<dbReference type="PANTHER" id="PTHR12447:SF31">
    <property type="entry name" value="LD31969P"/>
    <property type="match status" value="1"/>
</dbReference>
<dbReference type="OrthoDB" id="1585644at2759"/>
<dbReference type="GO" id="GO:0005576">
    <property type="term" value="C:extracellular region"/>
    <property type="evidence" value="ECO:0007669"/>
    <property type="project" value="UniProtKB-SubCell"/>
</dbReference>
<keyword evidence="13" id="KW-0638">Presynaptic neurotoxin</keyword>
<comment type="caution">
    <text evidence="20">The sequence shown here is derived from an EMBL/GenBank/DDBJ whole genome shotgun (WGS) entry which is preliminary data.</text>
</comment>
<evidence type="ECO:0000256" key="9">
    <source>
        <dbReference type="ARBA" id="ARBA00022656"/>
    </source>
</evidence>
<evidence type="ECO:0000256" key="1">
    <source>
        <dbReference type="ARBA" id="ARBA00004175"/>
    </source>
</evidence>